<keyword evidence="6 8" id="KW-0456">Lyase</keyword>
<dbReference type="EMBL" id="CP104013">
    <property type="protein sequence ID" value="UYP47476.1"/>
    <property type="molecule type" value="Genomic_DNA"/>
</dbReference>
<dbReference type="InterPro" id="IPR003265">
    <property type="entry name" value="HhH-GPD_domain"/>
</dbReference>
<evidence type="ECO:0000256" key="5">
    <source>
        <dbReference type="ARBA" id="ARBA00023204"/>
    </source>
</evidence>
<dbReference type="InterPro" id="IPR023170">
    <property type="entry name" value="HhH_base_excis_C"/>
</dbReference>
<dbReference type="PANTHER" id="PTHR43286:SF1">
    <property type="entry name" value="ENDONUCLEASE III-LIKE PROTEIN 1"/>
    <property type="match status" value="1"/>
</dbReference>
<keyword evidence="4 8" id="KW-0378">Hydrolase</keyword>
<dbReference type="PANTHER" id="PTHR43286">
    <property type="entry name" value="ENDONUCLEASE III-LIKE PROTEIN 1"/>
    <property type="match status" value="1"/>
</dbReference>
<dbReference type="CDD" id="cd00056">
    <property type="entry name" value="ENDO3c"/>
    <property type="match status" value="1"/>
</dbReference>
<dbReference type="Gene3D" id="1.10.1670.10">
    <property type="entry name" value="Helix-hairpin-Helix base-excision DNA repair enzymes (C-terminal)"/>
    <property type="match status" value="1"/>
</dbReference>
<name>A0ABY6HY17_9ARCH</name>
<dbReference type="SUPFAM" id="SSF48150">
    <property type="entry name" value="DNA-glycosylase"/>
    <property type="match status" value="1"/>
</dbReference>
<keyword evidence="10" id="KW-0255">Endonuclease</keyword>
<dbReference type="EC" id="4.2.99.18" evidence="8"/>
<proteinExistence type="inferred from homology"/>
<keyword evidence="2 8" id="KW-0004">4Fe-4S</keyword>
<feature type="binding site" evidence="8">
    <location>
        <position position="214"/>
    </location>
    <ligand>
        <name>[4Fe-4S] cluster</name>
        <dbReference type="ChEBI" id="CHEBI:49883"/>
    </ligand>
</feature>
<feature type="binding site" evidence="8">
    <location>
        <position position="221"/>
    </location>
    <ligand>
        <name>[4Fe-4S] cluster</name>
        <dbReference type="ChEBI" id="CHEBI:49883"/>
    </ligand>
</feature>
<evidence type="ECO:0000259" key="9">
    <source>
        <dbReference type="SMART" id="SM00478"/>
    </source>
</evidence>
<sequence length="247" mass="28353">MVASNFIKPSQNKATRIQMLHEMFEQIKGTTVLLEELQPDPKNYNFDSANIRKEHAFKTLIATMLSVRSKDETTLKVIENLWKHYDTPQKLAHAPLEHVEQLIHSSGTYRQKAKRIIEASRIIHEEYNDEVPPSQEKLMRIKGVGRKVANCVLVVSFNIPVIPVDTHVHRISNRTGWVTTNSPEKTELALEQAFPKSEWLVINYTLVSFGKTICKPIGPKCEMCVVNDRCMKRIVIAPRKQKKVSKK</sequence>
<evidence type="ECO:0000256" key="2">
    <source>
        <dbReference type="ARBA" id="ARBA00022485"/>
    </source>
</evidence>
<evidence type="ECO:0000256" key="7">
    <source>
        <dbReference type="ARBA" id="ARBA00023295"/>
    </source>
</evidence>
<dbReference type="SMART" id="SM00478">
    <property type="entry name" value="ENDO3c"/>
    <property type="match status" value="1"/>
</dbReference>
<dbReference type="Proteomes" id="UP001208689">
    <property type="component" value="Chromosome"/>
</dbReference>
<dbReference type="InterPro" id="IPR000445">
    <property type="entry name" value="HhH_motif"/>
</dbReference>
<keyword evidence="8" id="KW-0411">Iron-sulfur</keyword>
<keyword evidence="11" id="KW-1185">Reference proteome</keyword>
<keyword evidence="3 8" id="KW-0227">DNA damage</keyword>
<dbReference type="InterPro" id="IPR011257">
    <property type="entry name" value="DNA_glycosylase"/>
</dbReference>
<keyword evidence="8" id="KW-0479">Metal-binding</keyword>
<gene>
    <name evidence="8" type="primary">nth</name>
    <name evidence="10" type="ORF">NEF87_003761</name>
</gene>
<comment type="cofactor">
    <cofactor evidence="8">
        <name>[4Fe-4S] cluster</name>
        <dbReference type="ChEBI" id="CHEBI:49883"/>
    </cofactor>
    <text evidence="8">Binds 1 [4Fe-4S] cluster.</text>
</comment>
<feature type="domain" description="HhH-GPD" evidence="9">
    <location>
        <begin position="65"/>
        <end position="212"/>
    </location>
</feature>
<accession>A0ABY6HY17</accession>
<keyword evidence="8" id="KW-0238">DNA-binding</keyword>
<keyword evidence="8" id="KW-0408">Iron</keyword>
<comment type="catalytic activity">
    <reaction evidence="8">
        <text>2'-deoxyribonucleotide-(2'-deoxyribose 5'-phosphate)-2'-deoxyribonucleotide-DNA = a 3'-end 2'-deoxyribonucleotide-(2,3-dehydro-2,3-deoxyribose 5'-phosphate)-DNA + a 5'-end 5'-phospho-2'-deoxyribonucleoside-DNA + H(+)</text>
        <dbReference type="Rhea" id="RHEA:66592"/>
        <dbReference type="Rhea" id="RHEA-COMP:13180"/>
        <dbReference type="Rhea" id="RHEA-COMP:16897"/>
        <dbReference type="Rhea" id="RHEA-COMP:17067"/>
        <dbReference type="ChEBI" id="CHEBI:15378"/>
        <dbReference type="ChEBI" id="CHEBI:136412"/>
        <dbReference type="ChEBI" id="CHEBI:157695"/>
        <dbReference type="ChEBI" id="CHEBI:167181"/>
        <dbReference type="EC" id="4.2.99.18"/>
    </reaction>
</comment>
<protein>
    <recommendedName>
        <fullName evidence="8">Endonuclease III</fullName>
        <ecNumber evidence="8">4.2.99.18</ecNumber>
    </recommendedName>
    <alternativeName>
        <fullName evidence="8">DNA-(apurinic or apyrimidinic site) lyase</fullName>
    </alternativeName>
</protein>
<keyword evidence="10" id="KW-0540">Nuclease</keyword>
<evidence type="ECO:0000313" key="10">
    <source>
        <dbReference type="EMBL" id="UYP47476.1"/>
    </source>
</evidence>
<dbReference type="Pfam" id="PF00730">
    <property type="entry name" value="HhH-GPD"/>
    <property type="match status" value="1"/>
</dbReference>
<reference evidence="10" key="1">
    <citation type="submission" date="2022-09" db="EMBL/GenBank/DDBJ databases">
        <title>Actin cytoskeleton and complex cell architecture in an #Asgard archaeon.</title>
        <authorList>
            <person name="Ponce Toledo R.I."/>
            <person name="Schleper C."/>
            <person name="Rodrigues Oliveira T."/>
            <person name="Wollweber F."/>
            <person name="Xu J."/>
            <person name="Rittmann S."/>
            <person name="Klingl A."/>
            <person name="Pilhofer M."/>
        </authorList>
    </citation>
    <scope>NUCLEOTIDE SEQUENCE</scope>
    <source>
        <strain evidence="10">B-35</strain>
    </source>
</reference>
<feature type="binding site" evidence="8">
    <location>
        <position position="224"/>
    </location>
    <ligand>
        <name>[4Fe-4S] cluster</name>
        <dbReference type="ChEBI" id="CHEBI:49883"/>
    </ligand>
</feature>
<keyword evidence="5 8" id="KW-0234">DNA repair</keyword>
<evidence type="ECO:0000256" key="1">
    <source>
        <dbReference type="ARBA" id="ARBA00008343"/>
    </source>
</evidence>
<evidence type="ECO:0000256" key="3">
    <source>
        <dbReference type="ARBA" id="ARBA00022763"/>
    </source>
</evidence>
<dbReference type="InterPro" id="IPR005759">
    <property type="entry name" value="Nth"/>
</dbReference>
<evidence type="ECO:0000256" key="6">
    <source>
        <dbReference type="ARBA" id="ARBA00023239"/>
    </source>
</evidence>
<dbReference type="GO" id="GO:0140078">
    <property type="term" value="F:class I DNA-(apurinic or apyrimidinic site) endonuclease activity"/>
    <property type="evidence" value="ECO:0007669"/>
    <property type="project" value="UniProtKB-EC"/>
</dbReference>
<comment type="similarity">
    <text evidence="1 8">Belongs to the Nth/MutY family.</text>
</comment>
<dbReference type="Gene3D" id="1.10.340.30">
    <property type="entry name" value="Hypothetical protein, domain 2"/>
    <property type="match status" value="1"/>
</dbReference>
<dbReference type="Pfam" id="PF00633">
    <property type="entry name" value="HHH"/>
    <property type="match status" value="1"/>
</dbReference>
<feature type="binding site" evidence="8">
    <location>
        <position position="230"/>
    </location>
    <ligand>
        <name>[4Fe-4S] cluster</name>
        <dbReference type="ChEBI" id="CHEBI:49883"/>
    </ligand>
</feature>
<evidence type="ECO:0000313" key="11">
    <source>
        <dbReference type="Proteomes" id="UP001208689"/>
    </source>
</evidence>
<evidence type="ECO:0000256" key="4">
    <source>
        <dbReference type="ARBA" id="ARBA00022801"/>
    </source>
</evidence>
<evidence type="ECO:0000256" key="8">
    <source>
        <dbReference type="HAMAP-Rule" id="MF_00942"/>
    </source>
</evidence>
<comment type="function">
    <text evidence="8">DNA repair enzyme that has both DNA N-glycosylase activity and AP-lyase activity. The DNA N-glycosylase activity releases various damaged pyrimidines from DNA by cleaving the N-glycosidic bond, leaving an AP (apurinic/apyrimidinic) site. The AP-lyase activity cleaves the phosphodiester bond 3' to the AP site by a beta-elimination, leaving a 3'-terminal unsaturated sugar and a product with a terminal 5'-phosphate.</text>
</comment>
<organism evidence="10 11">
    <name type="scientific">Candidatus Lokiarchaeum ossiferum</name>
    <dbReference type="NCBI Taxonomy" id="2951803"/>
    <lineage>
        <taxon>Archaea</taxon>
        <taxon>Promethearchaeati</taxon>
        <taxon>Promethearchaeota</taxon>
        <taxon>Promethearchaeia</taxon>
        <taxon>Promethearchaeales</taxon>
        <taxon>Promethearchaeaceae</taxon>
        <taxon>Candidatus Lokiarchaeum</taxon>
    </lineage>
</organism>
<keyword evidence="7 8" id="KW-0326">Glycosidase</keyword>
<dbReference type="HAMAP" id="MF_00942">
    <property type="entry name" value="Nth"/>
    <property type="match status" value="1"/>
</dbReference>